<reference evidence="11" key="1">
    <citation type="submission" date="2024-07" db="EMBL/GenBank/DDBJ databases">
        <authorList>
            <person name="Kim Y.J."/>
            <person name="Jeong J.Y."/>
        </authorList>
    </citation>
    <scope>NUCLEOTIDE SEQUENCE</scope>
    <source>
        <strain evidence="11">GIHE-MW2</strain>
    </source>
</reference>
<dbReference type="InterPro" id="IPR047217">
    <property type="entry name" value="S49_SppA_67K_type_N"/>
</dbReference>
<comment type="subcellular location">
    <subcellularLocation>
        <location evidence="7">Cell inner membrane</location>
    </subcellularLocation>
    <subcellularLocation>
        <location evidence="1">Membrane</location>
    </subcellularLocation>
</comment>
<dbReference type="EMBL" id="CP159837">
    <property type="protein sequence ID" value="XCM35920.1"/>
    <property type="molecule type" value="Genomic_DNA"/>
</dbReference>
<feature type="transmembrane region" description="Helical" evidence="9">
    <location>
        <begin position="12"/>
        <end position="35"/>
    </location>
</feature>
<keyword evidence="7" id="KW-1003">Cell membrane</keyword>
<evidence type="ECO:0000256" key="2">
    <source>
        <dbReference type="ARBA" id="ARBA00008683"/>
    </source>
</evidence>
<keyword evidence="9" id="KW-1133">Transmembrane helix</keyword>
<dbReference type="AlphaFoldDB" id="A0AAU8JAV2"/>
<feature type="domain" description="Peptidase S49" evidence="10">
    <location>
        <begin position="387"/>
        <end position="537"/>
    </location>
</feature>
<dbReference type="Gene3D" id="6.20.330.10">
    <property type="match status" value="1"/>
</dbReference>
<evidence type="ECO:0000256" key="7">
    <source>
        <dbReference type="PIRNR" id="PIRNR001217"/>
    </source>
</evidence>
<dbReference type="InterPro" id="IPR029045">
    <property type="entry name" value="ClpP/crotonase-like_dom_sf"/>
</dbReference>
<dbReference type="InterPro" id="IPR004635">
    <property type="entry name" value="Pept_S49_SppA"/>
</dbReference>
<feature type="domain" description="Peptidase S49" evidence="10">
    <location>
        <begin position="135"/>
        <end position="286"/>
    </location>
</feature>
<evidence type="ECO:0000256" key="8">
    <source>
        <dbReference type="PIRSR" id="PIRSR001217-1"/>
    </source>
</evidence>
<dbReference type="CDD" id="cd07018">
    <property type="entry name" value="S49_SppA_67K_type"/>
    <property type="match status" value="1"/>
</dbReference>
<proteinExistence type="inferred from homology"/>
<keyword evidence="4 7" id="KW-0378">Hydrolase</keyword>
<keyword evidence="5" id="KW-0720">Serine protease</keyword>
<name>A0AAU8JAV2_9CYAN</name>
<evidence type="ECO:0000256" key="6">
    <source>
        <dbReference type="ARBA" id="ARBA00023136"/>
    </source>
</evidence>
<dbReference type="Gene3D" id="3.90.226.10">
    <property type="entry name" value="2-enoyl-CoA Hydratase, Chain A, domain 1"/>
    <property type="match status" value="2"/>
</dbReference>
<feature type="active site" description="Proton donor/acceptor" evidence="8">
    <location>
        <position position="203"/>
    </location>
</feature>
<accession>A0AAU8JAV2</accession>
<dbReference type="RefSeq" id="WP_054469535.1">
    <property type="nucleotide sequence ID" value="NZ_CP159837.1"/>
</dbReference>
<dbReference type="InterPro" id="IPR047272">
    <property type="entry name" value="S49_SppA_C"/>
</dbReference>
<dbReference type="Pfam" id="PF01343">
    <property type="entry name" value="Peptidase_S49"/>
    <property type="match status" value="2"/>
</dbReference>
<evidence type="ECO:0000256" key="5">
    <source>
        <dbReference type="ARBA" id="ARBA00022825"/>
    </source>
</evidence>
<dbReference type="NCBIfam" id="TIGR00705">
    <property type="entry name" value="SppA_67K"/>
    <property type="match status" value="1"/>
</dbReference>
<keyword evidence="9" id="KW-0812">Transmembrane</keyword>
<evidence type="ECO:0000313" key="11">
    <source>
        <dbReference type="EMBL" id="XCM35920.1"/>
    </source>
</evidence>
<dbReference type="PANTHER" id="PTHR33209:SF1">
    <property type="entry name" value="PEPTIDASE S49 DOMAIN-CONTAINING PROTEIN"/>
    <property type="match status" value="1"/>
</dbReference>
<dbReference type="EC" id="3.4.21.-" evidence="7"/>
<gene>
    <name evidence="11" type="primary">sppA</name>
    <name evidence="11" type="ORF">ABWT76_004638</name>
</gene>
<evidence type="ECO:0000256" key="4">
    <source>
        <dbReference type="ARBA" id="ARBA00022801"/>
    </source>
</evidence>
<keyword evidence="3 7" id="KW-0645">Protease</keyword>
<dbReference type="GO" id="GO:0008236">
    <property type="term" value="F:serine-type peptidase activity"/>
    <property type="evidence" value="ECO:0007669"/>
    <property type="project" value="UniProtKB-KW"/>
</dbReference>
<sequence>MRNFFQYTFASILGTLITVGILGTVGIGSLIFLLVSAVSSKDSTGPKVENQSVLVFDLSVAIADTKPASSTAEALSQALSDDESPDTMTLRTVLDAIETARTDDRIVALYLHGSTGETPNDYATLKEVRKALQEFKAAGKKIVAYDLDWTEREYYLGSLANQILINPLGVIEINGLASEGTFFAGALQRLGVGVQVTRVGKYKSAVEPFLLNQRSPESQQQTQQLLNDLWGNFVDAVVESRDFNQTQLQQWVNTQGIFTATEALNNGLVDKLAHFDQVVEELKGLSNSKEDNRTFKQISLPTYAKVAETNKQLPAVRQSKNQVAILYAEGEIVSGYGSPTQIGGDRLAKELRDLRLDDNVKAIVMRVNSPGGSATASDVIRREVELTREVKPVVISMGNVAASGGYWISSYGSRIFAEANTITGSIGVFGVLLNVQQLANRNGITWDVVKTNSLADLDTITRPKTPAELARIQSIVDLIYEEFLTIVSDSRNMPKDQVQAIAQGRVWSGQEAKKIGLVDEIGGLNQAIAAAAELAKLEDDWQLKEYPKQRRWEEIFLEKLIGTRYAATNTPPDPLTVQLQNLKEDLAVLRNFNDPMGAYARLPLNLRID</sequence>
<dbReference type="InterPro" id="IPR002142">
    <property type="entry name" value="Peptidase_S49"/>
</dbReference>
<keyword evidence="6 7" id="KW-0472">Membrane</keyword>
<evidence type="ECO:0000256" key="9">
    <source>
        <dbReference type="SAM" id="Phobius"/>
    </source>
</evidence>
<dbReference type="PIRSF" id="PIRSF001217">
    <property type="entry name" value="Protease_4_SppA"/>
    <property type="match status" value="1"/>
</dbReference>
<dbReference type="NCBIfam" id="TIGR00706">
    <property type="entry name" value="SppA_dom"/>
    <property type="match status" value="1"/>
</dbReference>
<dbReference type="GO" id="GO:0006465">
    <property type="term" value="P:signal peptide processing"/>
    <property type="evidence" value="ECO:0007669"/>
    <property type="project" value="InterPro"/>
</dbReference>
<evidence type="ECO:0000256" key="3">
    <source>
        <dbReference type="ARBA" id="ARBA00022670"/>
    </source>
</evidence>
<feature type="active site" description="Nucleophile" evidence="8">
    <location>
        <position position="403"/>
    </location>
</feature>
<evidence type="ECO:0000256" key="1">
    <source>
        <dbReference type="ARBA" id="ARBA00004370"/>
    </source>
</evidence>
<comment type="similarity">
    <text evidence="2 7">Belongs to the peptidase S49 family.</text>
</comment>
<organism evidence="11">
    <name type="scientific">Planktothricoides raciborskii GIHE-MW2</name>
    <dbReference type="NCBI Taxonomy" id="2792601"/>
    <lineage>
        <taxon>Bacteria</taxon>
        <taxon>Bacillati</taxon>
        <taxon>Cyanobacteriota</taxon>
        <taxon>Cyanophyceae</taxon>
        <taxon>Oscillatoriophycideae</taxon>
        <taxon>Oscillatoriales</taxon>
        <taxon>Oscillatoriaceae</taxon>
        <taxon>Planktothricoides</taxon>
    </lineage>
</organism>
<protein>
    <recommendedName>
        <fullName evidence="7">Protease 4</fullName>
        <ecNumber evidence="7">3.4.21.-</ecNumber>
    </recommendedName>
    <alternativeName>
        <fullName evidence="7">Endopeptidase IV</fullName>
    </alternativeName>
    <alternativeName>
        <fullName evidence="7">Protease IV</fullName>
    </alternativeName>
    <alternativeName>
        <fullName evidence="7">Signal peptide peptidase</fullName>
    </alternativeName>
</protein>
<dbReference type="InterPro" id="IPR004634">
    <property type="entry name" value="Pept_S49_pIV"/>
</dbReference>
<dbReference type="CDD" id="cd07023">
    <property type="entry name" value="S49_Sppa_N_C"/>
    <property type="match status" value="1"/>
</dbReference>
<dbReference type="SUPFAM" id="SSF52096">
    <property type="entry name" value="ClpP/crotonase"/>
    <property type="match status" value="2"/>
</dbReference>
<dbReference type="PANTHER" id="PTHR33209">
    <property type="entry name" value="PROTEASE 4"/>
    <property type="match status" value="1"/>
</dbReference>
<evidence type="ECO:0000259" key="10">
    <source>
        <dbReference type="Pfam" id="PF01343"/>
    </source>
</evidence>
<keyword evidence="7" id="KW-0997">Cell inner membrane</keyword>
<dbReference type="GO" id="GO:0005886">
    <property type="term" value="C:plasma membrane"/>
    <property type="evidence" value="ECO:0007669"/>
    <property type="project" value="UniProtKB-SubCell"/>
</dbReference>